<dbReference type="Proteomes" id="UP000023152">
    <property type="component" value="Unassembled WGS sequence"/>
</dbReference>
<gene>
    <name evidence="2" type="ORF">RFI_22783</name>
</gene>
<evidence type="ECO:0000313" key="2">
    <source>
        <dbReference type="EMBL" id="ETO14587.1"/>
    </source>
</evidence>
<keyword evidence="3" id="KW-1185">Reference proteome</keyword>
<feature type="region of interest" description="Disordered" evidence="1">
    <location>
        <begin position="67"/>
        <end position="115"/>
    </location>
</feature>
<comment type="caution">
    <text evidence="2">The sequence shown here is derived from an EMBL/GenBank/DDBJ whole genome shotgun (WGS) entry which is preliminary data.</text>
</comment>
<dbReference type="EMBL" id="ASPP01019942">
    <property type="protein sequence ID" value="ETO14587.1"/>
    <property type="molecule type" value="Genomic_DNA"/>
</dbReference>
<accession>X6MMC3</accession>
<protein>
    <submittedName>
        <fullName evidence="2">Uncharacterized protein</fullName>
    </submittedName>
</protein>
<evidence type="ECO:0000313" key="3">
    <source>
        <dbReference type="Proteomes" id="UP000023152"/>
    </source>
</evidence>
<sequence>MPILVDFKAKNCICSPLPISICYPGLYNRSENDRGDNSYEGAGDVDSTRAYPRSQIFSTFEDVIEQLENERLRREQSEESHGNKTEHSNSSANADHNHAYSKHKDAKHHPPRTRKQKKYRFIYPYFILETWVETPRDVEKESQMDKDKVFDGGKQNNIN</sequence>
<reference evidence="2 3" key="1">
    <citation type="journal article" date="2013" name="Curr. Biol.">
        <title>The Genome of the Foraminiferan Reticulomyxa filosa.</title>
        <authorList>
            <person name="Glockner G."/>
            <person name="Hulsmann N."/>
            <person name="Schleicher M."/>
            <person name="Noegel A.A."/>
            <person name="Eichinger L."/>
            <person name="Gallinger C."/>
            <person name="Pawlowski J."/>
            <person name="Sierra R."/>
            <person name="Euteneuer U."/>
            <person name="Pillet L."/>
            <person name="Moustafa A."/>
            <person name="Platzer M."/>
            <person name="Groth M."/>
            <person name="Szafranski K."/>
            <person name="Schliwa M."/>
        </authorList>
    </citation>
    <scope>NUCLEOTIDE SEQUENCE [LARGE SCALE GENOMIC DNA]</scope>
</reference>
<feature type="compositionally biased region" description="Basic and acidic residues" evidence="1">
    <location>
        <begin position="68"/>
        <end position="87"/>
    </location>
</feature>
<name>X6MMC3_RETFI</name>
<evidence type="ECO:0000256" key="1">
    <source>
        <dbReference type="SAM" id="MobiDB-lite"/>
    </source>
</evidence>
<dbReference type="AlphaFoldDB" id="X6MMC3"/>
<feature type="compositionally biased region" description="Basic residues" evidence="1">
    <location>
        <begin position="99"/>
        <end position="115"/>
    </location>
</feature>
<proteinExistence type="predicted"/>
<organism evidence="2 3">
    <name type="scientific">Reticulomyxa filosa</name>
    <dbReference type="NCBI Taxonomy" id="46433"/>
    <lineage>
        <taxon>Eukaryota</taxon>
        <taxon>Sar</taxon>
        <taxon>Rhizaria</taxon>
        <taxon>Retaria</taxon>
        <taxon>Foraminifera</taxon>
        <taxon>Monothalamids</taxon>
        <taxon>Reticulomyxidae</taxon>
        <taxon>Reticulomyxa</taxon>
    </lineage>
</organism>